<dbReference type="EMBL" id="JBEPNW010000002">
    <property type="protein sequence ID" value="MET3868591.1"/>
    <property type="molecule type" value="Genomic_DNA"/>
</dbReference>
<gene>
    <name evidence="1" type="ORF">ABIC20_005900</name>
</gene>
<keyword evidence="2" id="KW-1185">Reference proteome</keyword>
<evidence type="ECO:0000313" key="2">
    <source>
        <dbReference type="Proteomes" id="UP001549119"/>
    </source>
</evidence>
<evidence type="ECO:0000313" key="1">
    <source>
        <dbReference type="EMBL" id="MET3868591.1"/>
    </source>
</evidence>
<accession>A0ABV2NQF5</accession>
<protein>
    <recommendedName>
        <fullName evidence="3">Ribosomal protein S27</fullName>
    </recommendedName>
</protein>
<name>A0ABV2NQF5_9HYPH</name>
<comment type="caution">
    <text evidence="1">The sequence shown here is derived from an EMBL/GenBank/DDBJ whole genome shotgun (WGS) entry which is preliminary data.</text>
</comment>
<dbReference type="Proteomes" id="UP001549119">
    <property type="component" value="Unassembled WGS sequence"/>
</dbReference>
<organism evidence="1 2">
    <name type="scientific">Methylobacterium radiotolerans</name>
    <dbReference type="NCBI Taxonomy" id="31998"/>
    <lineage>
        <taxon>Bacteria</taxon>
        <taxon>Pseudomonadati</taxon>
        <taxon>Pseudomonadota</taxon>
        <taxon>Alphaproteobacteria</taxon>
        <taxon>Hyphomicrobiales</taxon>
        <taxon>Methylobacteriaceae</taxon>
        <taxon>Methylobacterium</taxon>
    </lineage>
</organism>
<dbReference type="RefSeq" id="WP_209650368.1">
    <property type="nucleotide sequence ID" value="NZ_JBEPNV010000001.1"/>
</dbReference>
<reference evidence="1 2" key="1">
    <citation type="submission" date="2024-06" db="EMBL/GenBank/DDBJ databases">
        <title>Genomics of switchgrass bacterial isolates.</title>
        <authorList>
            <person name="Shade A."/>
        </authorList>
    </citation>
    <scope>NUCLEOTIDE SEQUENCE [LARGE SCALE GENOMIC DNA]</scope>
    <source>
        <strain evidence="1 2">PvP084</strain>
    </source>
</reference>
<proteinExistence type="predicted"/>
<evidence type="ECO:0008006" key="3">
    <source>
        <dbReference type="Google" id="ProtNLM"/>
    </source>
</evidence>
<sequence>MNTVVAFAMLCSAAIAGSDCDRANALDVLEQPSASVEACKLLGQVMAAEAFGDPRAGRYVKVGCRRQKR</sequence>